<evidence type="ECO:0008006" key="3">
    <source>
        <dbReference type="Google" id="ProtNLM"/>
    </source>
</evidence>
<dbReference type="EMBL" id="PVZC01000010">
    <property type="protein sequence ID" value="PRX92351.1"/>
    <property type="molecule type" value="Genomic_DNA"/>
</dbReference>
<proteinExistence type="predicted"/>
<dbReference type="AlphaFoldDB" id="A0A2T0PTX7"/>
<dbReference type="RefSeq" id="WP_106252536.1">
    <property type="nucleotide sequence ID" value="NZ_PVZC01000010.1"/>
</dbReference>
<evidence type="ECO:0000313" key="2">
    <source>
        <dbReference type="Proteomes" id="UP000237846"/>
    </source>
</evidence>
<name>A0A2T0PTX7_9ACTN</name>
<dbReference type="OrthoDB" id="5351532at2"/>
<gene>
    <name evidence="1" type="ORF">CLV72_110111</name>
</gene>
<dbReference type="Proteomes" id="UP000237846">
    <property type="component" value="Unassembled WGS sequence"/>
</dbReference>
<sequence length="319" mass="34534">MRVSDLGELIQAVCDDKAEALDELEYIAAARPDALSPYLAELAAAGIWWPHELYRGADTTLKADLIRRVDAGTGNVRAMLTALATAGGPDVEAAFARWSTRPPHGRDTTGHSLAGGWTLRDGRRRELCSATAYQLPGKGDIVGAAVTVGGVERECCPQCGMPLWSVLDADAGDPRVAAALAHTGWQGRLRMVTCHRCACYGTVFCEVEPGRGRWSEHTRRPASIGRDTDEWSIPHIMLALGERRGTPYQASAWEPGGSTLGGQPQWIQHWDYPDCARCGETMDYIALVFGGDLEDWGEGAYYLFLHAGCGLAAVTFQQS</sequence>
<organism evidence="1 2">
    <name type="scientific">Allonocardiopsis opalescens</name>
    <dbReference type="NCBI Taxonomy" id="1144618"/>
    <lineage>
        <taxon>Bacteria</taxon>
        <taxon>Bacillati</taxon>
        <taxon>Actinomycetota</taxon>
        <taxon>Actinomycetes</taxon>
        <taxon>Streptosporangiales</taxon>
        <taxon>Allonocardiopsis</taxon>
    </lineage>
</organism>
<comment type="caution">
    <text evidence="1">The sequence shown here is derived from an EMBL/GenBank/DDBJ whole genome shotgun (WGS) entry which is preliminary data.</text>
</comment>
<keyword evidence="2" id="KW-1185">Reference proteome</keyword>
<reference evidence="1 2" key="1">
    <citation type="submission" date="2018-03" db="EMBL/GenBank/DDBJ databases">
        <title>Genomic Encyclopedia of Archaeal and Bacterial Type Strains, Phase II (KMG-II): from individual species to whole genera.</title>
        <authorList>
            <person name="Goeker M."/>
        </authorList>
    </citation>
    <scope>NUCLEOTIDE SEQUENCE [LARGE SCALE GENOMIC DNA]</scope>
    <source>
        <strain evidence="1 2">DSM 45601</strain>
    </source>
</reference>
<accession>A0A2T0PTX7</accession>
<evidence type="ECO:0000313" key="1">
    <source>
        <dbReference type="EMBL" id="PRX92351.1"/>
    </source>
</evidence>
<protein>
    <recommendedName>
        <fullName evidence="3">DUF1963 domain-containing protein</fullName>
    </recommendedName>
</protein>